<dbReference type="InterPro" id="IPR056884">
    <property type="entry name" value="NPHP3-like_N"/>
</dbReference>
<name>A0A9W8YVB8_9PEZI</name>
<keyword evidence="5" id="KW-1185">Reference proteome</keyword>
<protein>
    <recommendedName>
        <fullName evidence="3">Nephrocystin 3-like N-terminal domain-containing protein</fullName>
    </recommendedName>
</protein>
<dbReference type="EMBL" id="JAPEVB010000003">
    <property type="protein sequence ID" value="KAJ4392293.1"/>
    <property type="molecule type" value="Genomic_DNA"/>
</dbReference>
<evidence type="ECO:0000313" key="5">
    <source>
        <dbReference type="Proteomes" id="UP001140453"/>
    </source>
</evidence>
<feature type="domain" description="Nephrocystin 3-like N-terminal" evidence="3">
    <location>
        <begin position="434"/>
        <end position="611"/>
    </location>
</feature>
<dbReference type="AlphaFoldDB" id="A0A9W8YVB8"/>
<dbReference type="Pfam" id="PF24883">
    <property type="entry name" value="NPHP3_N"/>
    <property type="match status" value="1"/>
</dbReference>
<organism evidence="4 5">
    <name type="scientific">Gnomoniopsis smithogilvyi</name>
    <dbReference type="NCBI Taxonomy" id="1191159"/>
    <lineage>
        <taxon>Eukaryota</taxon>
        <taxon>Fungi</taxon>
        <taxon>Dikarya</taxon>
        <taxon>Ascomycota</taxon>
        <taxon>Pezizomycotina</taxon>
        <taxon>Sordariomycetes</taxon>
        <taxon>Sordariomycetidae</taxon>
        <taxon>Diaporthales</taxon>
        <taxon>Gnomoniaceae</taxon>
        <taxon>Gnomoniopsis</taxon>
    </lineage>
</organism>
<feature type="region of interest" description="Disordered" evidence="2">
    <location>
        <begin position="68"/>
        <end position="94"/>
    </location>
</feature>
<reference evidence="4" key="1">
    <citation type="submission" date="2022-10" db="EMBL/GenBank/DDBJ databases">
        <title>Tapping the CABI collections for fungal endophytes: first genome assemblies for Collariella, Neodidymelliopsis, Ascochyta clinopodiicola, Didymella pomorum, Didymosphaeria variabile, Neocosmospora piperis and Neocucurbitaria cava.</title>
        <authorList>
            <person name="Hill R."/>
        </authorList>
    </citation>
    <scope>NUCLEOTIDE SEQUENCE</scope>
    <source>
        <strain evidence="4">IMI 355082</strain>
    </source>
</reference>
<evidence type="ECO:0000313" key="4">
    <source>
        <dbReference type="EMBL" id="KAJ4392293.1"/>
    </source>
</evidence>
<gene>
    <name evidence="4" type="ORF">N0V93_005918</name>
</gene>
<accession>A0A9W8YVB8</accession>
<dbReference type="PANTHER" id="PTHR40619:SF3">
    <property type="entry name" value="FUNGAL STAND N-TERMINAL GOODBYE DOMAIN-CONTAINING PROTEIN"/>
    <property type="match status" value="1"/>
</dbReference>
<proteinExistence type="predicted"/>
<sequence length="666" mass="74519">METHGPPSRIHLRSPADDFVDTRLPQYHPVFVDPAADFNGGIASGSHPTDSNLDTSFMFTLARRGRSATAPIDGSRAQKSLGPSPAVQVSQSAQMTARPLPPKIEAMVFWKVVWPKAMACLRQTKETPDRLRREFSIRKAETWKNIEEVLTRARDEYDHVGRKDGMRRRLFGKMKKRGRDFGDHVAEPIKRLTKLVPDNEIAAPVLGAVNLLLTAWQEAIKAGKEVSASFDSEQLGDLFATIEFHVGMFQDDQNIVQASVRLISTVFKAVEGAVGFYISWQASRMGQAIFQGEAYLHTLRNSLKQIRTDEEQLAAEAKKSRDWNLDKKMDAVQQELSILRKTGRNTVYVLLADHEAERRIWTKALLEAKNLNGPEVVSIYSKESESPTPEPSTVCTAQILTELLGSTDVDEDDIEAVSDLVGTFDEEDRARAEQIVDTSAFREWMVARGPSKLLIHGDYDNADYPEVSPLSGLCADLVQTVRTRPDFVGLVYFCGRHFNPRWDNNAGPRGLLRSLIVQILQQCPSACPDTLDADMSLGEIEDGDFEILLRLFTVVACRLPVSKTLVVLIDGVQLYEQSRFQVGLHQFVDELIELADDQGPMQSTLKIFMSSPIQTRTKEIYRAFSRGRAILEMGTMQDTGQGLNRDGVIDAMMRGLDSLSDEDWEA</sequence>
<dbReference type="PANTHER" id="PTHR40619">
    <property type="entry name" value="FUNGAL STAND N-TERMINAL GOODBYE DOMAIN-CONTAINING PROTEIN"/>
    <property type="match status" value="1"/>
</dbReference>
<evidence type="ECO:0000259" key="3">
    <source>
        <dbReference type="Pfam" id="PF24883"/>
    </source>
</evidence>
<keyword evidence="1" id="KW-0677">Repeat</keyword>
<comment type="caution">
    <text evidence="4">The sequence shown here is derived from an EMBL/GenBank/DDBJ whole genome shotgun (WGS) entry which is preliminary data.</text>
</comment>
<dbReference type="OrthoDB" id="5419927at2759"/>
<evidence type="ECO:0000256" key="1">
    <source>
        <dbReference type="ARBA" id="ARBA00022737"/>
    </source>
</evidence>
<evidence type="ECO:0000256" key="2">
    <source>
        <dbReference type="SAM" id="MobiDB-lite"/>
    </source>
</evidence>
<dbReference type="Proteomes" id="UP001140453">
    <property type="component" value="Unassembled WGS sequence"/>
</dbReference>